<evidence type="ECO:0000313" key="2">
    <source>
        <dbReference type="Proteomes" id="UP000008181"/>
    </source>
</evidence>
<dbReference type="eggNOG" id="ENOG502R895">
    <property type="taxonomic scope" value="Eukaryota"/>
</dbReference>
<name>G2QQZ2_THETT</name>
<dbReference type="OrthoDB" id="4585340at2759"/>
<sequence length="228" mass="26456">MILEALVQQKHPGSASLASVCQEWHLVHYIRLEIELPRYTWRCCGRDVSVTVAKHNSSIVSEGIWKLFHVLSSWNSEGQTCIASGFALELNVYCLSYSKHWFKTSIPNARSEDDDSNWHDPPHGWVNGRQVFLPPASAIPRLFGKIWIDIQKELPEADSVTRPIVRRQLRHTPYPSDFQAVLEQLSALEQPIFEPWRRWENTWRVIQGGRRRFATMPLRTRPQISGYL</sequence>
<dbReference type="Proteomes" id="UP000008181">
    <property type="component" value="Chromosome 1"/>
</dbReference>
<proteinExistence type="predicted"/>
<organism evidence="1 2">
    <name type="scientific">Thermothielavioides terrestris (strain ATCC 38088 / NRRL 8126)</name>
    <name type="common">Thielavia terrestris</name>
    <dbReference type="NCBI Taxonomy" id="578455"/>
    <lineage>
        <taxon>Eukaryota</taxon>
        <taxon>Fungi</taxon>
        <taxon>Dikarya</taxon>
        <taxon>Ascomycota</taxon>
        <taxon>Pezizomycotina</taxon>
        <taxon>Sordariomycetes</taxon>
        <taxon>Sordariomycetidae</taxon>
        <taxon>Sordariales</taxon>
        <taxon>Chaetomiaceae</taxon>
        <taxon>Thermothielavioides</taxon>
        <taxon>Thermothielavioides terrestris</taxon>
    </lineage>
</organism>
<gene>
    <name evidence="1" type="ORF">THITE_2038503</name>
</gene>
<evidence type="ECO:0000313" key="1">
    <source>
        <dbReference type="EMBL" id="AEO62444.1"/>
    </source>
</evidence>
<dbReference type="HOGENOM" id="CLU_086727_0_0_1"/>
<reference evidence="1 2" key="1">
    <citation type="journal article" date="2011" name="Nat. Biotechnol.">
        <title>Comparative genomic analysis of the thermophilic biomass-degrading fungi Myceliophthora thermophila and Thielavia terrestris.</title>
        <authorList>
            <person name="Berka R.M."/>
            <person name="Grigoriev I.V."/>
            <person name="Otillar R."/>
            <person name="Salamov A."/>
            <person name="Grimwood J."/>
            <person name="Reid I."/>
            <person name="Ishmael N."/>
            <person name="John T."/>
            <person name="Darmond C."/>
            <person name="Moisan M.-C."/>
            <person name="Henrissat B."/>
            <person name="Coutinho P.M."/>
            <person name="Lombard V."/>
            <person name="Natvig D.O."/>
            <person name="Lindquist E."/>
            <person name="Schmutz J."/>
            <person name="Lucas S."/>
            <person name="Harris P."/>
            <person name="Powlowski J."/>
            <person name="Bellemare A."/>
            <person name="Taylor D."/>
            <person name="Butler G."/>
            <person name="de Vries R.P."/>
            <person name="Allijn I.E."/>
            <person name="van den Brink J."/>
            <person name="Ushinsky S."/>
            <person name="Storms R."/>
            <person name="Powell A.J."/>
            <person name="Paulsen I.T."/>
            <person name="Elbourne L.D.H."/>
            <person name="Baker S.E."/>
            <person name="Magnuson J."/>
            <person name="LaBoissiere S."/>
            <person name="Clutterbuck A.J."/>
            <person name="Martinez D."/>
            <person name="Wogulis M."/>
            <person name="de Leon A.L."/>
            <person name="Rey M.W."/>
            <person name="Tsang A."/>
        </authorList>
    </citation>
    <scope>NUCLEOTIDE SEQUENCE [LARGE SCALE GENOMIC DNA]</scope>
    <source>
        <strain evidence="2">ATCC 38088 / NRRL 8126</strain>
    </source>
</reference>
<accession>G2QQZ2</accession>
<dbReference type="AlphaFoldDB" id="G2QQZ2"/>
<keyword evidence="2" id="KW-1185">Reference proteome</keyword>
<protein>
    <submittedName>
        <fullName evidence="1">Uncharacterized protein</fullName>
    </submittedName>
</protein>
<dbReference type="EMBL" id="CP003009">
    <property type="protein sequence ID" value="AEO62444.1"/>
    <property type="molecule type" value="Genomic_DNA"/>
</dbReference>
<dbReference type="GeneID" id="11516873"/>
<dbReference type="KEGG" id="ttt:THITE_2038503"/>
<dbReference type="RefSeq" id="XP_003648780.1">
    <property type="nucleotide sequence ID" value="XM_003648732.1"/>
</dbReference>